<dbReference type="RefSeq" id="WP_108997205.1">
    <property type="nucleotide sequence ID" value="NZ_QEEX01000001.1"/>
</dbReference>
<dbReference type="NCBIfam" id="NF012211">
    <property type="entry name" value="tand_rpt_95"/>
    <property type="match status" value="5"/>
</dbReference>
<dbReference type="InterPro" id="IPR001434">
    <property type="entry name" value="OmcB-like_DUF11"/>
</dbReference>
<dbReference type="InterPro" id="IPR054215">
    <property type="entry name" value="DUF6923"/>
</dbReference>
<dbReference type="Proteomes" id="UP000244978">
    <property type="component" value="Unassembled WGS sequence"/>
</dbReference>
<feature type="signal peptide" evidence="2">
    <location>
        <begin position="1"/>
        <end position="30"/>
    </location>
</feature>
<comment type="caution">
    <text evidence="5">The sequence shown here is derived from an EMBL/GenBank/DDBJ whole genome shotgun (WGS) entry which is preliminary data.</text>
</comment>
<organism evidence="5 6">
    <name type="scientific">Homoserinimonas hongtaonis</name>
    <dbReference type="NCBI Taxonomy" id="2079791"/>
    <lineage>
        <taxon>Bacteria</taxon>
        <taxon>Bacillati</taxon>
        <taxon>Actinomycetota</taxon>
        <taxon>Actinomycetes</taxon>
        <taxon>Micrococcales</taxon>
        <taxon>Microbacteriaceae</taxon>
        <taxon>Homoserinimonas</taxon>
    </lineage>
</organism>
<dbReference type="AlphaFoldDB" id="A0A2U1T025"/>
<dbReference type="Pfam" id="PF17963">
    <property type="entry name" value="Big_9"/>
    <property type="match status" value="6"/>
</dbReference>
<sequence length="1052" mass="105047">MAHPTLRRAMTPIASALALVLAFGGISAIAAPAAAAAASPAFDCTEPRFFAQTESSGGVLTLSTGSYTSQGTSVWTPFPTTQSGDNLYNALAFNPADEYLYGTRYAKGTSVLGSFVRIKDDGTLTPLGLSAPALGAYDSALWDSGEFDAVGNYYVASGNGGTSSIHKIAGLKDVRDENSTPRPTRTTITLTPAPAPVFADLTFKSGFLWAANYNKSPSIYRIDINGVLATAGTVTTFDVPALPKASYGSAFTMTNGNLAFIATDGKMRQISVTNPASESPTFQLVSTVQAPTNSKSDATNCATAQTSSLSVTKTGPVKIGVGQTITWEVTVTNEGPGITSGFVLTDTLPAGLTNTTVTSTDTSCVLNTAKTVATCNGGRLAVGATATVTVSATAPMTPGPLANQAYAVGNEDPSPDAPTIARTQVELATQSDVPVTLPASGVLGFVSPTTTAEGGTATYSGGAFTYTPPVGFSGNDTFVYSTASGDVTVYVVVNPIAAAGLNTSTYVDVPVTIDPGTLLDNSVGTGLELSSVGDAVNGSVSIVDGSPVFVPTPGFSGNASFTFTLTDDDGLTATETYTVRVLPTAGPVTTTVAANSSVVITTATLLAATAGTGGTITAVGAPTGGTRSTVTGGYRYTPNAGTSGTDSFSYTVTDGAGRTATNTVTITITPIATNDNKSTPAGTPVTVTVLANDAGTGLEITDVSTPSSGSAAISGGAIVYTPEDDFSGNAAFTYEITDDAGRTATATVTVTVTPSAVDDSLTTPLNTAATINVLTNDIGTGLTVTSHAAALHGTVTIATNGDLAYTPPANYSGLDTLTYALSGAGGTDSATVSILVTPLAPDDVAVTDAGKAIDIDVLANDGGTGLVITGTGTQSARGTVTFTAAGVRYAPAAGFSGIETFTYTARDAAGTSVTATVTVSVRPLAAPSVAKGAAGRSFSFDVSGSGTGTGLVVTSVTPPKNGTAVINPDGTITFTPRAGFSGVEVITYTFTDASGLTATGTVSVTVAPAAVSSVSALPFMGTEPGMLVALAGALLALGGLGLGLRMLRRRAE</sequence>
<feature type="domain" description="DUF11" evidence="3">
    <location>
        <begin position="309"/>
        <end position="415"/>
    </location>
</feature>
<keyword evidence="1" id="KW-0472">Membrane</keyword>
<accession>A0A2U1T025</accession>
<dbReference type="NCBIfam" id="TIGR01451">
    <property type="entry name" value="B_ant_repeat"/>
    <property type="match status" value="1"/>
</dbReference>
<feature type="transmembrane region" description="Helical" evidence="1">
    <location>
        <begin position="1025"/>
        <end position="1047"/>
    </location>
</feature>
<evidence type="ECO:0000256" key="2">
    <source>
        <dbReference type="SAM" id="SignalP"/>
    </source>
</evidence>
<feature type="chain" id="PRO_5038763459" evidence="2">
    <location>
        <begin position="31"/>
        <end position="1052"/>
    </location>
</feature>
<dbReference type="PROSITE" id="PS51318">
    <property type="entry name" value="TAT"/>
    <property type="match status" value="1"/>
</dbReference>
<proteinExistence type="predicted"/>
<dbReference type="Pfam" id="PF21959">
    <property type="entry name" value="DUF6923"/>
    <property type="match status" value="1"/>
</dbReference>
<keyword evidence="6" id="KW-1185">Reference proteome</keyword>
<keyword evidence="1" id="KW-1133">Transmembrane helix</keyword>
<evidence type="ECO:0000259" key="3">
    <source>
        <dbReference type="Pfam" id="PF01345"/>
    </source>
</evidence>
<name>A0A2U1T025_9MICO</name>
<evidence type="ECO:0000313" key="6">
    <source>
        <dbReference type="Proteomes" id="UP000244978"/>
    </source>
</evidence>
<protein>
    <submittedName>
        <fullName evidence="5">Uncharacterized protein</fullName>
    </submittedName>
</protein>
<keyword evidence="1" id="KW-0812">Transmembrane</keyword>
<dbReference type="InterPro" id="IPR006311">
    <property type="entry name" value="TAT_signal"/>
</dbReference>
<keyword evidence="2" id="KW-0732">Signal</keyword>
<evidence type="ECO:0000259" key="4">
    <source>
        <dbReference type="Pfam" id="PF21959"/>
    </source>
</evidence>
<feature type="domain" description="DUF6923" evidence="4">
    <location>
        <begin position="50"/>
        <end position="303"/>
    </location>
</feature>
<reference evidence="6" key="1">
    <citation type="submission" date="2018-04" db="EMBL/GenBank/DDBJ databases">
        <authorList>
            <person name="Liu S."/>
            <person name="Wang Z."/>
            <person name="Li J."/>
        </authorList>
    </citation>
    <scope>NUCLEOTIDE SEQUENCE [LARGE SCALE GENOMIC DNA]</scope>
    <source>
        <strain evidence="6">S1194</strain>
    </source>
</reference>
<evidence type="ECO:0000313" key="5">
    <source>
        <dbReference type="EMBL" id="PWB97206.1"/>
    </source>
</evidence>
<dbReference type="EMBL" id="QEEX01000001">
    <property type="protein sequence ID" value="PWB97206.1"/>
    <property type="molecule type" value="Genomic_DNA"/>
</dbReference>
<dbReference type="InterPro" id="IPR047589">
    <property type="entry name" value="DUF11_rpt"/>
</dbReference>
<evidence type="ECO:0000256" key="1">
    <source>
        <dbReference type="SAM" id="Phobius"/>
    </source>
</evidence>
<dbReference type="SUPFAM" id="SSF63825">
    <property type="entry name" value="YWTD domain"/>
    <property type="match status" value="1"/>
</dbReference>
<dbReference type="Gene3D" id="2.60.40.3440">
    <property type="match status" value="7"/>
</dbReference>
<gene>
    <name evidence="5" type="ORF">DF220_04685</name>
</gene>
<dbReference type="Pfam" id="PF01345">
    <property type="entry name" value="DUF11"/>
    <property type="match status" value="1"/>
</dbReference>